<accession>A0A9P6DTT3</accession>
<sequence>MRFTLSPIVAFLSAIVLVASSPLSDIPINAPANANVHDVTTTVPTQLTRRCNSDTRFYSPFSLLRILTRLYYIACGSDDLLGGLLGDVDVGTDVDATVNLDQILDLDAVVRVVLDSNTDTPSCRTPGCNEDDIVIFLKDLNIKINATLALLGDEKDSQKDLLDLVAVVDVALQLLTKVDIDTSKEHGNQCNDLVNLVASLLSARCLLGLSVYSSLMCFFEQRIAASLSTCGTLDLDVTSKIDVVLSKLLVMLDLHVYGLAGLCGASVTNVDLFVGADLKLTLQALGL</sequence>
<dbReference type="Proteomes" id="UP000886523">
    <property type="component" value="Unassembled WGS sequence"/>
</dbReference>
<feature type="chain" id="PRO_5040222204" evidence="1">
    <location>
        <begin position="21"/>
        <end position="287"/>
    </location>
</feature>
<keyword evidence="3" id="KW-1185">Reference proteome</keyword>
<comment type="caution">
    <text evidence="2">The sequence shown here is derived from an EMBL/GenBank/DDBJ whole genome shotgun (WGS) entry which is preliminary data.</text>
</comment>
<keyword evidence="1" id="KW-0732">Signal</keyword>
<gene>
    <name evidence="2" type="ORF">BS47DRAFT_1393153</name>
</gene>
<protein>
    <submittedName>
        <fullName evidence="2">Uncharacterized protein</fullName>
    </submittedName>
</protein>
<proteinExistence type="predicted"/>
<dbReference type="AlphaFoldDB" id="A0A9P6DTT3"/>
<reference evidence="2" key="1">
    <citation type="journal article" date="2020" name="Nat. Commun.">
        <title>Large-scale genome sequencing of mycorrhizal fungi provides insights into the early evolution of symbiotic traits.</title>
        <authorList>
            <person name="Miyauchi S."/>
            <person name="Kiss E."/>
            <person name="Kuo A."/>
            <person name="Drula E."/>
            <person name="Kohler A."/>
            <person name="Sanchez-Garcia M."/>
            <person name="Morin E."/>
            <person name="Andreopoulos B."/>
            <person name="Barry K.W."/>
            <person name="Bonito G."/>
            <person name="Buee M."/>
            <person name="Carver A."/>
            <person name="Chen C."/>
            <person name="Cichocki N."/>
            <person name="Clum A."/>
            <person name="Culley D."/>
            <person name="Crous P.W."/>
            <person name="Fauchery L."/>
            <person name="Girlanda M."/>
            <person name="Hayes R.D."/>
            <person name="Keri Z."/>
            <person name="LaButti K."/>
            <person name="Lipzen A."/>
            <person name="Lombard V."/>
            <person name="Magnuson J."/>
            <person name="Maillard F."/>
            <person name="Murat C."/>
            <person name="Nolan M."/>
            <person name="Ohm R.A."/>
            <person name="Pangilinan J."/>
            <person name="Pereira M.F."/>
            <person name="Perotto S."/>
            <person name="Peter M."/>
            <person name="Pfister S."/>
            <person name="Riley R."/>
            <person name="Sitrit Y."/>
            <person name="Stielow J.B."/>
            <person name="Szollosi G."/>
            <person name="Zifcakova L."/>
            <person name="Stursova M."/>
            <person name="Spatafora J.W."/>
            <person name="Tedersoo L."/>
            <person name="Vaario L.M."/>
            <person name="Yamada A."/>
            <person name="Yan M."/>
            <person name="Wang P."/>
            <person name="Xu J."/>
            <person name="Bruns T."/>
            <person name="Baldrian P."/>
            <person name="Vilgalys R."/>
            <person name="Dunand C."/>
            <person name="Henrissat B."/>
            <person name="Grigoriev I.V."/>
            <person name="Hibbett D."/>
            <person name="Nagy L.G."/>
            <person name="Martin F.M."/>
        </authorList>
    </citation>
    <scope>NUCLEOTIDE SEQUENCE</scope>
    <source>
        <strain evidence="2">UP504</strain>
    </source>
</reference>
<feature type="signal peptide" evidence="1">
    <location>
        <begin position="1"/>
        <end position="20"/>
    </location>
</feature>
<name>A0A9P6DTT3_9AGAM</name>
<organism evidence="2 3">
    <name type="scientific">Hydnum rufescens UP504</name>
    <dbReference type="NCBI Taxonomy" id="1448309"/>
    <lineage>
        <taxon>Eukaryota</taxon>
        <taxon>Fungi</taxon>
        <taxon>Dikarya</taxon>
        <taxon>Basidiomycota</taxon>
        <taxon>Agaricomycotina</taxon>
        <taxon>Agaricomycetes</taxon>
        <taxon>Cantharellales</taxon>
        <taxon>Hydnaceae</taxon>
        <taxon>Hydnum</taxon>
    </lineage>
</organism>
<dbReference type="EMBL" id="MU128970">
    <property type="protein sequence ID" value="KAF9513577.1"/>
    <property type="molecule type" value="Genomic_DNA"/>
</dbReference>
<evidence type="ECO:0000313" key="3">
    <source>
        <dbReference type="Proteomes" id="UP000886523"/>
    </source>
</evidence>
<evidence type="ECO:0000313" key="2">
    <source>
        <dbReference type="EMBL" id="KAF9513577.1"/>
    </source>
</evidence>
<evidence type="ECO:0000256" key="1">
    <source>
        <dbReference type="SAM" id="SignalP"/>
    </source>
</evidence>